<reference evidence="2 3" key="1">
    <citation type="submission" date="2017-09" db="EMBL/GenBank/DDBJ databases">
        <title>WGS assembly of Aquilegia coerulea Goldsmith.</title>
        <authorList>
            <person name="Hodges S."/>
            <person name="Kramer E."/>
            <person name="Nordborg M."/>
            <person name="Tomkins J."/>
            <person name="Borevitz J."/>
            <person name="Derieg N."/>
            <person name="Yan J."/>
            <person name="Mihaltcheva S."/>
            <person name="Hayes R.D."/>
            <person name="Rokhsar D."/>
        </authorList>
    </citation>
    <scope>NUCLEOTIDE SEQUENCE [LARGE SCALE GENOMIC DNA]</scope>
    <source>
        <strain evidence="3">cv. Goldsmith</strain>
    </source>
</reference>
<dbReference type="PANTHER" id="PTHR36406:SF2">
    <property type="entry name" value="MEDIATOR OF RNA POLYMERASE II TRANSCRIPTION SUBUNIT 30"/>
    <property type="match status" value="1"/>
</dbReference>
<proteinExistence type="predicted"/>
<dbReference type="PANTHER" id="PTHR36406">
    <property type="entry name" value="MEDIATOR OF RNA POLYMERASE II TRANSCRIPTION SUBUNIT 30"/>
    <property type="match status" value="1"/>
</dbReference>
<keyword evidence="3" id="KW-1185">Reference proteome</keyword>
<dbReference type="AlphaFoldDB" id="A0A2G5CR66"/>
<dbReference type="InterPro" id="IPR034568">
    <property type="entry name" value="MED30"/>
</dbReference>
<name>A0A2G5CR66_AQUCA</name>
<dbReference type="GO" id="GO:0016592">
    <property type="term" value="C:mediator complex"/>
    <property type="evidence" value="ECO:0007669"/>
    <property type="project" value="InterPro"/>
</dbReference>
<gene>
    <name evidence="2" type="ORF">AQUCO_04000094v1</name>
</gene>
<protein>
    <submittedName>
        <fullName evidence="2">Uncharacterized protein</fullName>
    </submittedName>
</protein>
<feature type="compositionally biased region" description="Basic and acidic residues" evidence="1">
    <location>
        <begin position="102"/>
        <end position="111"/>
    </location>
</feature>
<dbReference type="Proteomes" id="UP000230069">
    <property type="component" value="Unassembled WGS sequence"/>
</dbReference>
<dbReference type="InParanoid" id="A0A2G5CR66"/>
<organism evidence="2 3">
    <name type="scientific">Aquilegia coerulea</name>
    <name type="common">Rocky mountain columbine</name>
    <dbReference type="NCBI Taxonomy" id="218851"/>
    <lineage>
        <taxon>Eukaryota</taxon>
        <taxon>Viridiplantae</taxon>
        <taxon>Streptophyta</taxon>
        <taxon>Embryophyta</taxon>
        <taxon>Tracheophyta</taxon>
        <taxon>Spermatophyta</taxon>
        <taxon>Magnoliopsida</taxon>
        <taxon>Ranunculales</taxon>
        <taxon>Ranunculaceae</taxon>
        <taxon>Thalictroideae</taxon>
        <taxon>Aquilegia</taxon>
    </lineage>
</organism>
<feature type="region of interest" description="Disordered" evidence="1">
    <location>
        <begin position="102"/>
        <end position="126"/>
    </location>
</feature>
<evidence type="ECO:0000313" key="2">
    <source>
        <dbReference type="EMBL" id="PIA33795.1"/>
    </source>
</evidence>
<evidence type="ECO:0000313" key="3">
    <source>
        <dbReference type="Proteomes" id="UP000230069"/>
    </source>
</evidence>
<dbReference type="STRING" id="218851.A0A2G5CR66"/>
<accession>A0A2G5CR66</accession>
<evidence type="ECO:0000256" key="1">
    <source>
        <dbReference type="SAM" id="MobiDB-lite"/>
    </source>
</evidence>
<sequence length="154" mass="16759">MANDGGKSSSTQELATEGYKHLENTIEAAYQILFSMNDELCNPSLWSSWSTTMTTMISNGIDASSEIGSGGGGGGALDEARLQYKSAIASLRIVLTAIPISQEKEREHDVGSETGGSESQAHNSEMEMLEERVAKLKMRKKDRIERQSTDKIVI</sequence>
<dbReference type="EMBL" id="KZ305057">
    <property type="protein sequence ID" value="PIA33795.1"/>
    <property type="molecule type" value="Genomic_DNA"/>
</dbReference>
<dbReference type="OrthoDB" id="532289at2759"/>